<gene>
    <name evidence="3" type="primary">LOC105366602</name>
</gene>
<dbReference type="Pfam" id="PF00400">
    <property type="entry name" value="WD40"/>
    <property type="match status" value="1"/>
</dbReference>
<dbReference type="SMART" id="SM00320">
    <property type="entry name" value="WD40"/>
    <property type="match status" value="5"/>
</dbReference>
<keyword evidence="2" id="KW-1185">Reference proteome</keyword>
<organism evidence="2 3">
    <name type="scientific">Ceratosolen solmsi marchali</name>
    <dbReference type="NCBI Taxonomy" id="326594"/>
    <lineage>
        <taxon>Eukaryota</taxon>
        <taxon>Metazoa</taxon>
        <taxon>Ecdysozoa</taxon>
        <taxon>Arthropoda</taxon>
        <taxon>Hexapoda</taxon>
        <taxon>Insecta</taxon>
        <taxon>Pterygota</taxon>
        <taxon>Neoptera</taxon>
        <taxon>Endopterygota</taxon>
        <taxon>Hymenoptera</taxon>
        <taxon>Apocrita</taxon>
        <taxon>Proctotrupomorpha</taxon>
        <taxon>Chalcidoidea</taxon>
        <taxon>Agaonidae</taxon>
        <taxon>Agaoninae</taxon>
        <taxon>Ceratosolen</taxon>
    </lineage>
</organism>
<dbReference type="InterPro" id="IPR037379">
    <property type="entry name" value="WDR74/Nsa1"/>
</dbReference>
<dbReference type="SUPFAM" id="SSF50978">
    <property type="entry name" value="WD40 repeat-like"/>
    <property type="match status" value="1"/>
</dbReference>
<dbReference type="PANTHER" id="PTHR16038">
    <property type="entry name" value="NOP SEVEN ASSOCIATED PROTEIN 1"/>
    <property type="match status" value="1"/>
</dbReference>
<dbReference type="GO" id="GO:0042273">
    <property type="term" value="P:ribosomal large subunit biogenesis"/>
    <property type="evidence" value="ECO:0007669"/>
    <property type="project" value="InterPro"/>
</dbReference>
<dbReference type="InterPro" id="IPR015943">
    <property type="entry name" value="WD40/YVTN_repeat-like_dom_sf"/>
</dbReference>
<dbReference type="InterPro" id="IPR036322">
    <property type="entry name" value="WD40_repeat_dom_sf"/>
</dbReference>
<proteinExistence type="predicted"/>
<dbReference type="Gene3D" id="2.130.10.10">
    <property type="entry name" value="YVTN repeat-like/Quinoprotein amine dehydrogenase"/>
    <property type="match status" value="1"/>
</dbReference>
<dbReference type="GO" id="GO:0030687">
    <property type="term" value="C:preribosome, large subunit precursor"/>
    <property type="evidence" value="ECO:0007669"/>
    <property type="project" value="TreeGrafter"/>
</dbReference>
<dbReference type="InterPro" id="IPR001680">
    <property type="entry name" value="WD40_rpt"/>
</dbReference>
<reference evidence="3" key="1">
    <citation type="submission" date="2025-08" db="UniProtKB">
        <authorList>
            <consortium name="RefSeq"/>
        </authorList>
    </citation>
    <scope>IDENTIFICATION</scope>
</reference>
<dbReference type="RefSeq" id="XP_011503405.1">
    <property type="nucleotide sequence ID" value="XM_011505103.1"/>
</dbReference>
<dbReference type="Proteomes" id="UP000695007">
    <property type="component" value="Unplaced"/>
</dbReference>
<evidence type="ECO:0000256" key="1">
    <source>
        <dbReference type="SAM" id="MobiDB-lite"/>
    </source>
</evidence>
<protein>
    <submittedName>
        <fullName evidence="3">WD repeat-containing protein 74</fullName>
    </submittedName>
</protein>
<evidence type="ECO:0000313" key="2">
    <source>
        <dbReference type="Proteomes" id="UP000695007"/>
    </source>
</evidence>
<dbReference type="AlphaFoldDB" id="A0AAJ6YSG0"/>
<name>A0AAJ6YSG0_9HYME</name>
<dbReference type="GO" id="GO:0005730">
    <property type="term" value="C:nucleolus"/>
    <property type="evidence" value="ECO:0007669"/>
    <property type="project" value="InterPro"/>
</dbReference>
<feature type="compositionally biased region" description="Acidic residues" evidence="1">
    <location>
        <begin position="329"/>
        <end position="339"/>
    </location>
</feature>
<dbReference type="KEGG" id="csol:105366602"/>
<accession>A0AAJ6YSG0</accession>
<sequence length="350" mass="39484">MSYKDNFNVFVGAKSGTFKGVKVTSKSCVMKNIQNLLSITDNHEVTYMTWGNSEEKDILLACGSKGIRSVKVYDTVNETFKLSFVCDIGEGNITGISRYKEEILTAVQSGHIKLWRNNEEDKEYILNAGENLLCMKKANVRSNIIGTGGLENPLKLFDLEKKISIFTAKNVSHDWLQLRVPISINDLHFLSNNKEIVTVGKYGFIRVYDTKAQRRPVINLEIKEESLTKISTCSQDKQIICGSGKGRINMVDLRKCGRVLNTYKGPVGAVTGVAVNKTDQYIVSANLDRYLYIHDLNTKALLKKVYLTSKLSSMVMRSEFTLNVLEEDNQSNDDDEFESEHEFINIDDSN</sequence>
<evidence type="ECO:0000313" key="3">
    <source>
        <dbReference type="RefSeq" id="XP_011503405.1"/>
    </source>
</evidence>
<feature type="region of interest" description="Disordered" evidence="1">
    <location>
        <begin position="329"/>
        <end position="350"/>
    </location>
</feature>
<dbReference type="PANTHER" id="PTHR16038:SF4">
    <property type="entry name" value="WD REPEAT-CONTAINING PROTEIN 74"/>
    <property type="match status" value="1"/>
</dbReference>
<dbReference type="GeneID" id="105366602"/>